<evidence type="ECO:0000313" key="1">
    <source>
        <dbReference type="EMBL" id="GIM74900.1"/>
    </source>
</evidence>
<dbReference type="EMBL" id="BOQP01000021">
    <property type="protein sequence ID" value="GIM74900.1"/>
    <property type="molecule type" value="Genomic_DNA"/>
</dbReference>
<sequence>MLAETDKALTRFEVDVADLVNHRWESATDTDIFAVVERTVKALNVVNARFDGAAYETEERDQLCGYIGGRLQDAGIDVDALAGRHRMTRHVITDEWREW</sequence>
<keyword evidence="2" id="KW-1185">Reference proteome</keyword>
<proteinExistence type="predicted"/>
<gene>
    <name evidence="1" type="ORF">Aco04nite_42690</name>
</gene>
<protein>
    <submittedName>
        <fullName evidence="1">Uncharacterized protein</fullName>
    </submittedName>
</protein>
<evidence type="ECO:0000313" key="2">
    <source>
        <dbReference type="Proteomes" id="UP000680865"/>
    </source>
</evidence>
<dbReference type="Proteomes" id="UP000680865">
    <property type="component" value="Unassembled WGS sequence"/>
</dbReference>
<comment type="caution">
    <text evidence="1">The sequence shown here is derived from an EMBL/GenBank/DDBJ whole genome shotgun (WGS) entry which is preliminary data.</text>
</comment>
<organism evidence="1 2">
    <name type="scientific">Winogradskya consettensis</name>
    <dbReference type="NCBI Taxonomy" id="113560"/>
    <lineage>
        <taxon>Bacteria</taxon>
        <taxon>Bacillati</taxon>
        <taxon>Actinomycetota</taxon>
        <taxon>Actinomycetes</taxon>
        <taxon>Micromonosporales</taxon>
        <taxon>Micromonosporaceae</taxon>
        <taxon>Winogradskya</taxon>
    </lineage>
</organism>
<accession>A0A919SMQ1</accession>
<dbReference type="AlphaFoldDB" id="A0A919SMQ1"/>
<reference evidence="1" key="1">
    <citation type="submission" date="2021-03" db="EMBL/GenBank/DDBJ databases">
        <title>Whole genome shotgun sequence of Actinoplanes consettensis NBRC 14913.</title>
        <authorList>
            <person name="Komaki H."/>
            <person name="Tamura T."/>
        </authorList>
    </citation>
    <scope>NUCLEOTIDE SEQUENCE</scope>
    <source>
        <strain evidence="1">NBRC 14913</strain>
    </source>
</reference>
<dbReference type="RefSeq" id="WP_212998986.1">
    <property type="nucleotide sequence ID" value="NZ_BAAATW010000015.1"/>
</dbReference>
<name>A0A919SMQ1_9ACTN</name>